<dbReference type="Proteomes" id="UP001497516">
    <property type="component" value="Chromosome 4"/>
</dbReference>
<accession>A0AAV2E7I1</accession>
<evidence type="ECO:0000313" key="2">
    <source>
        <dbReference type="Proteomes" id="UP001497516"/>
    </source>
</evidence>
<protein>
    <submittedName>
        <fullName evidence="1">Uncharacterized protein</fullName>
    </submittedName>
</protein>
<organism evidence="1 2">
    <name type="scientific">Linum trigynum</name>
    <dbReference type="NCBI Taxonomy" id="586398"/>
    <lineage>
        <taxon>Eukaryota</taxon>
        <taxon>Viridiplantae</taxon>
        <taxon>Streptophyta</taxon>
        <taxon>Embryophyta</taxon>
        <taxon>Tracheophyta</taxon>
        <taxon>Spermatophyta</taxon>
        <taxon>Magnoliopsida</taxon>
        <taxon>eudicotyledons</taxon>
        <taxon>Gunneridae</taxon>
        <taxon>Pentapetalae</taxon>
        <taxon>rosids</taxon>
        <taxon>fabids</taxon>
        <taxon>Malpighiales</taxon>
        <taxon>Linaceae</taxon>
        <taxon>Linum</taxon>
    </lineage>
</organism>
<keyword evidence="2" id="KW-1185">Reference proteome</keyword>
<dbReference type="EMBL" id="OZ034817">
    <property type="protein sequence ID" value="CAL1381829.1"/>
    <property type="molecule type" value="Genomic_DNA"/>
</dbReference>
<evidence type="ECO:0000313" key="1">
    <source>
        <dbReference type="EMBL" id="CAL1381829.1"/>
    </source>
</evidence>
<sequence>MTLSLNWLNGNGSLSSHFEYEVFIYPLKCLEDPGEARKVVSQAQKFMSNREESLKMVKTWSEFGKDNLKLKSRKRSESRGLRFTCHGSTVSFYNGEELGA</sequence>
<dbReference type="AlphaFoldDB" id="A0AAV2E7I1"/>
<gene>
    <name evidence="1" type="ORF">LTRI10_LOCUS23184</name>
</gene>
<name>A0AAV2E7I1_9ROSI</name>
<reference evidence="1 2" key="1">
    <citation type="submission" date="2024-04" db="EMBL/GenBank/DDBJ databases">
        <authorList>
            <person name="Fracassetti M."/>
        </authorList>
    </citation>
    <scope>NUCLEOTIDE SEQUENCE [LARGE SCALE GENOMIC DNA]</scope>
</reference>
<proteinExistence type="predicted"/>